<evidence type="ECO:0000256" key="7">
    <source>
        <dbReference type="ARBA" id="ARBA00023054"/>
    </source>
</evidence>
<dbReference type="InterPro" id="IPR026504">
    <property type="entry name" value="MNS1"/>
</dbReference>
<name>A0A183N294_9TREM</name>
<feature type="coiled-coil region" evidence="14">
    <location>
        <begin position="251"/>
        <end position="474"/>
    </location>
</feature>
<keyword evidence="8" id="KW-0969">Cilium</keyword>
<dbReference type="Proteomes" id="UP000277204">
    <property type="component" value="Unassembled WGS sequence"/>
</dbReference>
<evidence type="ECO:0000256" key="9">
    <source>
        <dbReference type="ARBA" id="ARBA00023212"/>
    </source>
</evidence>
<keyword evidence="6" id="KW-0282">Flagellum</keyword>
<evidence type="ECO:0000256" key="3">
    <source>
        <dbReference type="ARBA" id="ARBA00009158"/>
    </source>
</evidence>
<keyword evidence="10" id="KW-0539">Nucleus</keyword>
<dbReference type="PANTHER" id="PTHR19265">
    <property type="entry name" value="MEIOSIS-SPECIFIC NUCLEAR STRUCTURAL PROTEIN 1"/>
    <property type="match status" value="1"/>
</dbReference>
<evidence type="ECO:0000256" key="15">
    <source>
        <dbReference type="SAM" id="MobiDB-lite"/>
    </source>
</evidence>
<keyword evidence="7 14" id="KW-0175">Coiled coil</keyword>
<dbReference type="STRING" id="48269.A0A183N294"/>
<feature type="region of interest" description="Disordered" evidence="15">
    <location>
        <begin position="1"/>
        <end position="24"/>
    </location>
</feature>
<evidence type="ECO:0000256" key="14">
    <source>
        <dbReference type="SAM" id="Coils"/>
    </source>
</evidence>
<evidence type="ECO:0000313" key="16">
    <source>
        <dbReference type="EMBL" id="VDP43211.1"/>
    </source>
</evidence>
<evidence type="ECO:0000256" key="2">
    <source>
        <dbReference type="ARBA" id="ARBA00004611"/>
    </source>
</evidence>
<keyword evidence="5" id="KW-0963">Cytoplasm</keyword>
<evidence type="ECO:0000256" key="8">
    <source>
        <dbReference type="ARBA" id="ARBA00023069"/>
    </source>
</evidence>
<feature type="non-terminal residue" evidence="16">
    <location>
        <position position="1"/>
    </location>
</feature>
<protein>
    <recommendedName>
        <fullName evidence="4">Meiosis-specific nuclear structural protein 1</fullName>
    </recommendedName>
</protein>
<comment type="similarity">
    <text evidence="3">Belongs to the MNS1 family.</text>
</comment>
<keyword evidence="9" id="KW-0206">Cytoskeleton</keyword>
<evidence type="ECO:0000256" key="6">
    <source>
        <dbReference type="ARBA" id="ARBA00022846"/>
    </source>
</evidence>
<dbReference type="AlphaFoldDB" id="A0A183N294"/>
<proteinExistence type="inferred from homology"/>
<evidence type="ECO:0000256" key="1">
    <source>
        <dbReference type="ARBA" id="ARBA00004123"/>
    </source>
</evidence>
<dbReference type="EMBL" id="UZAI01019153">
    <property type="protein sequence ID" value="VDP43211.1"/>
    <property type="molecule type" value="Genomic_DNA"/>
</dbReference>
<reference evidence="16 17" key="1">
    <citation type="submission" date="2018-11" db="EMBL/GenBank/DDBJ databases">
        <authorList>
            <consortium name="Pathogen Informatics"/>
        </authorList>
    </citation>
    <scope>NUCLEOTIDE SEQUENCE [LARGE SCALE GENOMIC DNA]</scope>
    <source>
        <strain evidence="16 17">Zambia</strain>
    </source>
</reference>
<dbReference type="InterPro" id="IPR043597">
    <property type="entry name" value="TPH_dom"/>
</dbReference>
<evidence type="ECO:0000256" key="11">
    <source>
        <dbReference type="ARBA" id="ARBA00023254"/>
    </source>
</evidence>
<dbReference type="Pfam" id="PF13868">
    <property type="entry name" value="TPH"/>
    <property type="match status" value="2"/>
</dbReference>
<evidence type="ECO:0000256" key="10">
    <source>
        <dbReference type="ARBA" id="ARBA00023242"/>
    </source>
</evidence>
<keyword evidence="17" id="KW-1185">Reference proteome</keyword>
<dbReference type="GO" id="GO:0031514">
    <property type="term" value="C:motile cilium"/>
    <property type="evidence" value="ECO:0007669"/>
    <property type="project" value="TreeGrafter"/>
</dbReference>
<feature type="coiled-coil region" evidence="14">
    <location>
        <begin position="59"/>
        <end position="93"/>
    </location>
</feature>
<dbReference type="GO" id="GO:0044782">
    <property type="term" value="P:cilium organization"/>
    <property type="evidence" value="ECO:0007669"/>
    <property type="project" value="TreeGrafter"/>
</dbReference>
<gene>
    <name evidence="16" type="ORF">SMRZ_LOCUS22419</name>
</gene>
<comment type="subcellular location">
    <subcellularLocation>
        <location evidence="2">Cytoplasm</location>
        <location evidence="2">Cytoskeleton</location>
        <location evidence="2">Flagellum axoneme</location>
    </subcellularLocation>
    <subcellularLocation>
        <location evidence="1">Nucleus</location>
    </subcellularLocation>
</comment>
<comment type="function">
    <text evidence="13">Microtubule inner protein (MIP) part of the dynein-decorated doublet microtubules (DMTs) in cilia axoneme, which is required for motile cilia beating. May play a role in the control of meiotic division and germ cell differentiation through regulation of pairing and recombination during meiosis. Required for sperm flagella assembly. May play a role in the assembly and function of the outer dynein arm-docking complex (ODA-DC). ODA-DC mediates outer dynein arms (ODA) binding onto the axonemal doublet microtubules.</text>
</comment>
<evidence type="ECO:0000256" key="13">
    <source>
        <dbReference type="ARBA" id="ARBA00046114"/>
    </source>
</evidence>
<evidence type="ECO:0000313" key="17">
    <source>
        <dbReference type="Proteomes" id="UP000277204"/>
    </source>
</evidence>
<organism evidence="16 17">
    <name type="scientific">Schistosoma margrebowiei</name>
    <dbReference type="NCBI Taxonomy" id="48269"/>
    <lineage>
        <taxon>Eukaryota</taxon>
        <taxon>Metazoa</taxon>
        <taxon>Spiralia</taxon>
        <taxon>Lophotrochozoa</taxon>
        <taxon>Platyhelminthes</taxon>
        <taxon>Trematoda</taxon>
        <taxon>Digenea</taxon>
        <taxon>Strigeidida</taxon>
        <taxon>Schistosomatoidea</taxon>
        <taxon>Schistosomatidae</taxon>
        <taxon>Schistosoma</taxon>
    </lineage>
</organism>
<evidence type="ECO:0000256" key="5">
    <source>
        <dbReference type="ARBA" id="ARBA00022490"/>
    </source>
</evidence>
<accession>A0A183N294</accession>
<keyword evidence="11" id="KW-0469">Meiosis</keyword>
<dbReference type="PANTHER" id="PTHR19265:SF0">
    <property type="entry name" value="MEIOSIS-SPECIFIC NUCLEAR STRUCTURAL PROTEIN 1"/>
    <property type="match status" value="1"/>
</dbReference>
<feature type="compositionally biased region" description="Polar residues" evidence="15">
    <location>
        <begin position="1"/>
        <end position="19"/>
    </location>
</feature>
<evidence type="ECO:0000256" key="12">
    <source>
        <dbReference type="ARBA" id="ARBA00023273"/>
    </source>
</evidence>
<keyword evidence="12" id="KW-0966">Cell projection</keyword>
<dbReference type="GO" id="GO:0051321">
    <property type="term" value="P:meiotic cell cycle"/>
    <property type="evidence" value="ECO:0007669"/>
    <property type="project" value="UniProtKB-KW"/>
</dbReference>
<evidence type="ECO:0000256" key="4">
    <source>
        <dbReference type="ARBA" id="ARBA00014813"/>
    </source>
</evidence>
<dbReference type="GO" id="GO:0005634">
    <property type="term" value="C:nucleus"/>
    <property type="evidence" value="ECO:0007669"/>
    <property type="project" value="UniProtKB-SubCell"/>
</dbReference>
<sequence length="498" mass="58702">VVSTSLTSPTKLVRTQNDPDSNEHPQFATEVASRTCSLSSIDESLARQLATVHSEQVKKQKLRQKIKNESIEIRELESKLRSAYVAKEQLAQMAEKRALAYDLMTEEALQAHRLNSQLGDELIRDEQEETRRKQSQIQLRNELDTQIMEQVELRKKVYQEFLHDKQMVDEVVKRIKEEDEYASAGMLSGSAALPLLICLMAMLISSIVGGPTLIGRSEGAASMLGGFSGAGRFKSSLKCSTHLFSCSSIEQQKRQKRKELIRREIDQYQKEREEHIKAEKESLQKELEAVNAYTAKKDNEEQLIKAALKSRQEHIEKLQDELGKRLLEKEKERKELEEIRQTLILEENDKKIREERENQWITKLTNQRKLYEDYKEQLLLKEKQKQIEKQEALQIRNYMLAKFEEDERLEQAELEKRHLKQMEYANEAHKLLIEKRQRIMQEYEQAKKELNAEKQRILEEKRIVEEERQHLLRQHANNLWNHLPKVRESIFFYLYFAS</sequence>